<accession>A0A2V1JRA8</accession>
<sequence length="275" mass="31358">MKDFDFFSIADFFGFYKNDKVYFCHDNIQTNNIKKYNDRIATTEYPKFVRNTRIKIKNDETAIKILDPAAVPAKPDLNIVTSLMPAIAMFALVVVLRGVLSTTGGTFVLFSICSMGLGVVTSVISIFDKKKQYKKDCAERTETYLTYIEKKKKEIEEAREKELEGLQQQYYSIEEDIEHISSFSAQLFDRLPEDEDFLDVYLGKGKTRAVRIIDYKLQEKLEAGDELSVMPARVAQEYADIAGAPIKVSLRNARVSCKCGQDDNTFNVYFKTGDL</sequence>
<keyword evidence="1" id="KW-0812">Transmembrane</keyword>
<reference evidence="2 3" key="1">
    <citation type="submission" date="2014-09" db="EMBL/GenBank/DDBJ databases">
        <title>Butyrate-producing bacteria isolated from human gut.</title>
        <authorList>
            <person name="Zhang Q."/>
            <person name="Zhao L."/>
        </authorList>
    </citation>
    <scope>NUCLEOTIDE SEQUENCE [LARGE SCALE GENOMIC DNA]</scope>
    <source>
        <strain evidence="2 3">21</strain>
    </source>
</reference>
<comment type="caution">
    <text evidence="2">The sequence shown here is derived from an EMBL/GenBank/DDBJ whole genome shotgun (WGS) entry which is preliminary data.</text>
</comment>
<evidence type="ECO:0000313" key="3">
    <source>
        <dbReference type="Proteomes" id="UP000245288"/>
    </source>
</evidence>
<gene>
    <name evidence="2" type="ORF">LG34_12365</name>
</gene>
<dbReference type="EMBL" id="JRFU01000135">
    <property type="protein sequence ID" value="PWE86035.1"/>
    <property type="molecule type" value="Genomic_DNA"/>
</dbReference>
<organism evidence="2 3">
    <name type="scientific">Eubacterium ramulus</name>
    <dbReference type="NCBI Taxonomy" id="39490"/>
    <lineage>
        <taxon>Bacteria</taxon>
        <taxon>Bacillati</taxon>
        <taxon>Bacillota</taxon>
        <taxon>Clostridia</taxon>
        <taxon>Eubacteriales</taxon>
        <taxon>Eubacteriaceae</taxon>
        <taxon>Eubacterium</taxon>
    </lineage>
</organism>
<feature type="transmembrane region" description="Helical" evidence="1">
    <location>
        <begin position="79"/>
        <end position="100"/>
    </location>
</feature>
<keyword evidence="1" id="KW-1133">Transmembrane helix</keyword>
<feature type="transmembrane region" description="Helical" evidence="1">
    <location>
        <begin position="106"/>
        <end position="127"/>
    </location>
</feature>
<proteinExistence type="predicted"/>
<dbReference type="Proteomes" id="UP000245288">
    <property type="component" value="Unassembled WGS sequence"/>
</dbReference>
<protein>
    <submittedName>
        <fullName evidence="2">Uncharacterized protein</fullName>
    </submittedName>
</protein>
<dbReference type="RefSeq" id="WP_109216257.1">
    <property type="nucleotide sequence ID" value="NZ_JBGLFH010000015.1"/>
</dbReference>
<keyword evidence="3" id="KW-1185">Reference proteome</keyword>
<dbReference type="OrthoDB" id="9807790at2"/>
<evidence type="ECO:0000256" key="1">
    <source>
        <dbReference type="SAM" id="Phobius"/>
    </source>
</evidence>
<keyword evidence="1" id="KW-0472">Membrane</keyword>
<evidence type="ECO:0000313" key="2">
    <source>
        <dbReference type="EMBL" id="PWE86035.1"/>
    </source>
</evidence>
<dbReference type="AlphaFoldDB" id="A0A2V1JRA8"/>
<name>A0A2V1JRA8_EUBRA</name>